<sequence length="80" mass="9535">MYRKIYILNKNTYTTILLMGVVKRNRMKGLNFFPIWILQDPLLIAKKKTAHTKSRRLQNKTKYAQNIHFTTAKPPYHTTL</sequence>
<gene>
    <name evidence="1" type="ORF">DRW41_17935</name>
</gene>
<comment type="caution">
    <text evidence="1">The sequence shown here is derived from an EMBL/GenBank/DDBJ whole genome shotgun (WGS) entry which is preliminary data.</text>
</comment>
<protein>
    <submittedName>
        <fullName evidence="1">Uncharacterized protein</fullName>
    </submittedName>
</protein>
<dbReference type="EMBL" id="QNQT01000009">
    <property type="protein sequence ID" value="RDU35612.1"/>
    <property type="molecule type" value="Genomic_DNA"/>
</dbReference>
<organism evidence="1 2">
    <name type="scientific">Neobacillus piezotolerans</name>
    <dbReference type="NCBI Taxonomy" id="2259171"/>
    <lineage>
        <taxon>Bacteria</taxon>
        <taxon>Bacillati</taxon>
        <taxon>Bacillota</taxon>
        <taxon>Bacilli</taxon>
        <taxon>Bacillales</taxon>
        <taxon>Bacillaceae</taxon>
        <taxon>Neobacillus</taxon>
    </lineage>
</organism>
<dbReference type="Proteomes" id="UP000257144">
    <property type="component" value="Unassembled WGS sequence"/>
</dbReference>
<reference evidence="1 2" key="1">
    <citation type="submission" date="2018-07" db="EMBL/GenBank/DDBJ databases">
        <title>Bacillus sp. YLB-04 draft genome sequence.</title>
        <authorList>
            <person name="Yu L."/>
            <person name="Tang X."/>
        </authorList>
    </citation>
    <scope>NUCLEOTIDE SEQUENCE [LARGE SCALE GENOMIC DNA]</scope>
    <source>
        <strain evidence="1 2">YLB-04</strain>
    </source>
</reference>
<dbReference type="AlphaFoldDB" id="A0A3D8GMW5"/>
<proteinExistence type="predicted"/>
<accession>A0A3D8GMW5</accession>
<name>A0A3D8GMW5_9BACI</name>
<evidence type="ECO:0000313" key="2">
    <source>
        <dbReference type="Proteomes" id="UP000257144"/>
    </source>
</evidence>
<keyword evidence="2" id="KW-1185">Reference proteome</keyword>
<evidence type="ECO:0000313" key="1">
    <source>
        <dbReference type="EMBL" id="RDU35612.1"/>
    </source>
</evidence>